<reference evidence="1 2" key="1">
    <citation type="submission" date="2019-04" db="EMBL/GenBank/DDBJ databases">
        <authorList>
            <person name="Feng G."/>
            <person name="Zhang J."/>
            <person name="Zhu H."/>
        </authorList>
    </citation>
    <scope>NUCLEOTIDE SEQUENCE [LARGE SCALE GENOMIC DNA]</scope>
    <source>
        <strain evidence="1 2">JCM 19491</strain>
    </source>
</reference>
<proteinExistence type="predicted"/>
<gene>
    <name evidence="1" type="ORF">EU557_03480</name>
</gene>
<dbReference type="Proteomes" id="UP000298284">
    <property type="component" value="Unassembled WGS sequence"/>
</dbReference>
<comment type="caution">
    <text evidence="1">The sequence shown here is derived from an EMBL/GenBank/DDBJ whole genome shotgun (WGS) entry which is preliminary data.</text>
</comment>
<dbReference type="AlphaFoldDB" id="A0A4Z0MT93"/>
<protein>
    <submittedName>
        <fullName evidence="1">Uncharacterized protein</fullName>
    </submittedName>
</protein>
<sequence>MSTTPTYTEASIEEAFKLLDYAVSASRAGVLLHEEFEDRVEQAAALLRPATDAAALEQLAQQHPIDLPWMQPVAVIASDTPAPTCSPLSCDGCAMCEEGGNNE</sequence>
<evidence type="ECO:0000313" key="1">
    <source>
        <dbReference type="EMBL" id="TGD82854.1"/>
    </source>
</evidence>
<dbReference type="EMBL" id="SRKZ01000001">
    <property type="protein sequence ID" value="TGD82854.1"/>
    <property type="molecule type" value="Genomic_DNA"/>
</dbReference>
<dbReference type="OrthoDB" id="9940022at2"/>
<name>A0A4Z0MT93_9BACT</name>
<organism evidence="1 2">
    <name type="scientific">Hymenobacter wooponensis</name>
    <dbReference type="NCBI Taxonomy" id="1525360"/>
    <lineage>
        <taxon>Bacteria</taxon>
        <taxon>Pseudomonadati</taxon>
        <taxon>Bacteroidota</taxon>
        <taxon>Cytophagia</taxon>
        <taxon>Cytophagales</taxon>
        <taxon>Hymenobacteraceae</taxon>
        <taxon>Hymenobacter</taxon>
    </lineage>
</organism>
<keyword evidence="2" id="KW-1185">Reference proteome</keyword>
<evidence type="ECO:0000313" key="2">
    <source>
        <dbReference type="Proteomes" id="UP000298284"/>
    </source>
</evidence>
<dbReference type="RefSeq" id="WP_135529009.1">
    <property type="nucleotide sequence ID" value="NZ_SRKZ01000001.1"/>
</dbReference>
<accession>A0A4Z0MT93</accession>